<dbReference type="PANTHER" id="PTHR35046">
    <property type="entry name" value="ZINC KNUCKLE (CCHC-TYPE) FAMILY PROTEIN"/>
    <property type="match status" value="1"/>
</dbReference>
<gene>
    <name evidence="1" type="ORF">Tco_1056836</name>
</gene>
<reference evidence="1" key="1">
    <citation type="journal article" date="2022" name="Int. J. Mol. Sci.">
        <title>Draft Genome of Tanacetum Coccineum: Genomic Comparison of Closely Related Tanacetum-Family Plants.</title>
        <authorList>
            <person name="Yamashiro T."/>
            <person name="Shiraishi A."/>
            <person name="Nakayama K."/>
            <person name="Satake H."/>
        </authorList>
    </citation>
    <scope>NUCLEOTIDE SEQUENCE</scope>
</reference>
<reference evidence="1" key="2">
    <citation type="submission" date="2022-01" db="EMBL/GenBank/DDBJ databases">
        <authorList>
            <person name="Yamashiro T."/>
            <person name="Shiraishi A."/>
            <person name="Satake H."/>
            <person name="Nakayama K."/>
        </authorList>
    </citation>
    <scope>NUCLEOTIDE SEQUENCE</scope>
</reference>
<comment type="caution">
    <text evidence="1">The sequence shown here is derived from an EMBL/GenBank/DDBJ whole genome shotgun (WGS) entry which is preliminary data.</text>
</comment>
<keyword evidence="2" id="KW-1185">Reference proteome</keyword>
<dbReference type="Proteomes" id="UP001151760">
    <property type="component" value="Unassembled WGS sequence"/>
</dbReference>
<organism evidence="1 2">
    <name type="scientific">Tanacetum coccineum</name>
    <dbReference type="NCBI Taxonomy" id="301880"/>
    <lineage>
        <taxon>Eukaryota</taxon>
        <taxon>Viridiplantae</taxon>
        <taxon>Streptophyta</taxon>
        <taxon>Embryophyta</taxon>
        <taxon>Tracheophyta</taxon>
        <taxon>Spermatophyta</taxon>
        <taxon>Magnoliopsida</taxon>
        <taxon>eudicotyledons</taxon>
        <taxon>Gunneridae</taxon>
        <taxon>Pentapetalae</taxon>
        <taxon>asterids</taxon>
        <taxon>campanulids</taxon>
        <taxon>Asterales</taxon>
        <taxon>Asteraceae</taxon>
        <taxon>Asteroideae</taxon>
        <taxon>Anthemideae</taxon>
        <taxon>Anthemidinae</taxon>
        <taxon>Tanacetum</taxon>
    </lineage>
</organism>
<proteinExistence type="predicted"/>
<evidence type="ECO:0000313" key="2">
    <source>
        <dbReference type="Proteomes" id="UP001151760"/>
    </source>
</evidence>
<dbReference type="CDD" id="cd00303">
    <property type="entry name" value="retropepsin_like"/>
    <property type="match status" value="1"/>
</dbReference>
<accession>A0ABQ5H3W1</accession>
<sequence length="581" mass="66079">MEICPIKGYQVCRVPVTIGKSYKVEVLCIVDDIDECHIILGRPWRREVNGKYDVKRNLCLFSWEGRRIAMVSPKVSLHLPKPEVKVEEKIVKVEIVAEHIKKIQDLQSYKQHDDKISTLLFETTNKVGTLKTCEKIMGFNDDEDVKAFNCELKSDFECIHNLNIRDLDYGLILSMSMKNQIKFSKENKEAIFTTIKNLRVVDREHTTRCFGSWIDHWEYGRCIKKYEGFRVDVKRKSIEDKVRREKVFEVDDALNIEISRASSFQVRGINVDETKVNVARDWSSLKILPEVGNNKVADAFQEECELQCAEPLDGEAEQVTYVVQRTLCSPKVSNSSQRNKIFQTKCLVKEKICSIIIDGRSCENLVSKALVKVLKLPTEPHPNPYQIGRIKKGPTLKVTEICKVPLAIGKHYNELVTCDVVDMEACHVLLGRLWQHDVDATHHGKSNMYLFKWSGKSIAMLPLGVVSPKKKLESKTLATLVASPKDFQAERKETGVSYALVLKGVEDVMENAIPAVIKPLLAKFGKIVTDDTPEALPPLRNIQHQIDLSKKTTLLVSISNKVLGFDSTKELYTNDEDYGNI</sequence>
<dbReference type="PANTHER" id="PTHR35046:SF9">
    <property type="entry name" value="RNA-DIRECTED DNA POLYMERASE"/>
    <property type="match status" value="1"/>
</dbReference>
<evidence type="ECO:0000313" key="1">
    <source>
        <dbReference type="EMBL" id="GJT82494.1"/>
    </source>
</evidence>
<dbReference type="InterPro" id="IPR021109">
    <property type="entry name" value="Peptidase_aspartic_dom_sf"/>
</dbReference>
<protein>
    <submittedName>
        <fullName evidence="1">Transposon ty3-I gag-pol polyprotein</fullName>
    </submittedName>
</protein>
<dbReference type="Gene3D" id="2.40.70.10">
    <property type="entry name" value="Acid Proteases"/>
    <property type="match status" value="1"/>
</dbReference>
<dbReference type="EMBL" id="BQNB010019173">
    <property type="protein sequence ID" value="GJT82494.1"/>
    <property type="molecule type" value="Genomic_DNA"/>
</dbReference>
<name>A0ABQ5H3W1_9ASTR</name>